<dbReference type="PANTHER" id="PTHR44591">
    <property type="entry name" value="STRESS RESPONSE REGULATOR PROTEIN 1"/>
    <property type="match status" value="1"/>
</dbReference>
<sequence length="253" mass="30103">MNIAFVNDKIEESEEMLQMINEYKHEKNLFFTVDFFRSGEKFLEHFTVSKYAIIFMDVYMEGIDGVETCRRIRRIDSKCIIIFLTISGDFMPEAFSCHAFDYIQKPPSRERIYKVLTDTLQVLPQTFRTLEFSFNRRIIKLLYSDILCITANKHNTDITDRNGNTFSPHKPFSDIILPLEKDNRFLQINRGILVNMDYILNFDERSCHLIRDISLPVRVRERIQIEKQWQDYMFSQIHADFQKGISTYDTDAK</sequence>
<reference evidence="7" key="1">
    <citation type="submission" date="2009-07" db="EMBL/GenBank/DDBJ databases">
        <authorList>
            <person name="Weinstock G."/>
            <person name="Sodergren E."/>
            <person name="Clifton S."/>
            <person name="Fulton L."/>
            <person name="Fulton B."/>
            <person name="Courtney L."/>
            <person name="Fronick C."/>
            <person name="Harrison M."/>
            <person name="Strong C."/>
            <person name="Farmer C."/>
            <person name="Delahaunty K."/>
            <person name="Markovic C."/>
            <person name="Hall O."/>
            <person name="Minx P."/>
            <person name="Tomlinson C."/>
            <person name="Mitreva M."/>
            <person name="Nelson J."/>
            <person name="Hou S."/>
            <person name="Wollam A."/>
            <person name="Pepin K.H."/>
            <person name="Johnson M."/>
            <person name="Bhonagiri V."/>
            <person name="Nash W.E."/>
            <person name="Warren W."/>
            <person name="Chinwalla A."/>
            <person name="Mardis E.R."/>
            <person name="Wilson R.K."/>
        </authorList>
    </citation>
    <scope>NUCLEOTIDE SEQUENCE [LARGE SCALE GENOMIC DNA]</scope>
    <source>
        <strain evidence="7">DSM 14469</strain>
    </source>
</reference>
<organism evidence="7 8">
    <name type="scientific">Marvinbryantia formatexigens DSM 14469</name>
    <dbReference type="NCBI Taxonomy" id="478749"/>
    <lineage>
        <taxon>Bacteria</taxon>
        <taxon>Bacillati</taxon>
        <taxon>Bacillota</taxon>
        <taxon>Clostridia</taxon>
        <taxon>Lachnospirales</taxon>
        <taxon>Lachnospiraceae</taxon>
        <taxon>Marvinbryantia</taxon>
    </lineage>
</organism>
<keyword evidence="3" id="KW-0902">Two-component regulatory system</keyword>
<dbReference type="InterPro" id="IPR007492">
    <property type="entry name" value="LytTR_DNA-bd_dom"/>
</dbReference>
<dbReference type="RefSeq" id="WP_006863056.1">
    <property type="nucleotide sequence ID" value="NZ_ACCL02000016.1"/>
</dbReference>
<dbReference type="CDD" id="cd00156">
    <property type="entry name" value="REC"/>
    <property type="match status" value="1"/>
</dbReference>
<dbReference type="Proteomes" id="UP000005561">
    <property type="component" value="Unassembled WGS sequence"/>
</dbReference>
<evidence type="ECO:0000256" key="5">
    <source>
        <dbReference type="PROSITE-ProRule" id="PRU00169"/>
    </source>
</evidence>
<keyword evidence="2 5" id="KW-0597">Phosphoprotein</keyword>
<dbReference type="InterPro" id="IPR050595">
    <property type="entry name" value="Bact_response_regulator"/>
</dbReference>
<evidence type="ECO:0000259" key="6">
    <source>
        <dbReference type="PROSITE" id="PS50110"/>
    </source>
</evidence>
<dbReference type="Pfam" id="PF04397">
    <property type="entry name" value="LytTR"/>
    <property type="match status" value="1"/>
</dbReference>
<dbReference type="Gene3D" id="3.40.50.2300">
    <property type="match status" value="1"/>
</dbReference>
<dbReference type="STRING" id="168384.SAMN05660368_02579"/>
<dbReference type="eggNOG" id="COG3279">
    <property type="taxonomic scope" value="Bacteria"/>
</dbReference>
<proteinExistence type="predicted"/>
<dbReference type="EMBL" id="ACCL02000016">
    <property type="protein sequence ID" value="EET59663.1"/>
    <property type="molecule type" value="Genomic_DNA"/>
</dbReference>
<name>C6LI08_9FIRM</name>
<dbReference type="SMART" id="SM00850">
    <property type="entry name" value="LytTR"/>
    <property type="match status" value="1"/>
</dbReference>
<dbReference type="InterPro" id="IPR011006">
    <property type="entry name" value="CheY-like_superfamily"/>
</dbReference>
<dbReference type="AlphaFoldDB" id="C6LI08"/>
<accession>C6LI08</accession>
<dbReference type="Gene3D" id="2.40.50.1020">
    <property type="entry name" value="LytTr DNA-binding domain"/>
    <property type="match status" value="1"/>
</dbReference>
<evidence type="ECO:0000313" key="8">
    <source>
        <dbReference type="Proteomes" id="UP000005561"/>
    </source>
</evidence>
<evidence type="ECO:0000256" key="4">
    <source>
        <dbReference type="ARBA" id="ARBA00024867"/>
    </source>
</evidence>
<keyword evidence="8" id="KW-1185">Reference proteome</keyword>
<dbReference type="GO" id="GO:0000160">
    <property type="term" value="P:phosphorelay signal transduction system"/>
    <property type="evidence" value="ECO:0007669"/>
    <property type="project" value="UniProtKB-KW"/>
</dbReference>
<evidence type="ECO:0000256" key="3">
    <source>
        <dbReference type="ARBA" id="ARBA00023012"/>
    </source>
</evidence>
<feature type="domain" description="Response regulatory" evidence="6">
    <location>
        <begin position="2"/>
        <end position="120"/>
    </location>
</feature>
<dbReference type="InterPro" id="IPR001789">
    <property type="entry name" value="Sig_transdc_resp-reg_receiver"/>
</dbReference>
<dbReference type="PROSITE" id="PS50110">
    <property type="entry name" value="RESPONSE_REGULATORY"/>
    <property type="match status" value="1"/>
</dbReference>
<evidence type="ECO:0000256" key="2">
    <source>
        <dbReference type="ARBA" id="ARBA00022553"/>
    </source>
</evidence>
<dbReference type="Pfam" id="PF00072">
    <property type="entry name" value="Response_reg"/>
    <property type="match status" value="1"/>
</dbReference>
<evidence type="ECO:0000313" key="7">
    <source>
        <dbReference type="EMBL" id="EET59663.1"/>
    </source>
</evidence>
<evidence type="ECO:0000256" key="1">
    <source>
        <dbReference type="ARBA" id="ARBA00018672"/>
    </source>
</evidence>
<gene>
    <name evidence="7" type="ORF">BRYFOR_08279</name>
</gene>
<dbReference type="SUPFAM" id="SSF52172">
    <property type="entry name" value="CheY-like"/>
    <property type="match status" value="1"/>
</dbReference>
<feature type="modified residue" description="4-aspartylphosphate" evidence="5">
    <location>
        <position position="57"/>
    </location>
</feature>
<dbReference type="GO" id="GO:0003677">
    <property type="term" value="F:DNA binding"/>
    <property type="evidence" value="ECO:0007669"/>
    <property type="project" value="InterPro"/>
</dbReference>
<protein>
    <recommendedName>
        <fullName evidence="1">Stage 0 sporulation protein A homolog</fullName>
    </recommendedName>
</protein>
<comment type="caution">
    <text evidence="7">The sequence shown here is derived from an EMBL/GenBank/DDBJ whole genome shotgun (WGS) entry which is preliminary data.</text>
</comment>
<dbReference type="SMART" id="SM00448">
    <property type="entry name" value="REC"/>
    <property type="match status" value="1"/>
</dbReference>
<comment type="function">
    <text evidence="4">May play the central regulatory role in sporulation. It may be an element of the effector pathway responsible for the activation of sporulation genes in response to nutritional stress. Spo0A may act in concert with spo0H (a sigma factor) to control the expression of some genes that are critical to the sporulation process.</text>
</comment>
<dbReference type="PANTHER" id="PTHR44591:SF14">
    <property type="entry name" value="PROTEIN PILG"/>
    <property type="match status" value="1"/>
</dbReference>